<dbReference type="PIRSF" id="PIRSF001227">
    <property type="entry name" value="Pen_acylase"/>
    <property type="match status" value="1"/>
</dbReference>
<evidence type="ECO:0000256" key="1">
    <source>
        <dbReference type="ARBA" id="ARBA00006586"/>
    </source>
</evidence>
<dbReference type="RefSeq" id="WP_275033352.1">
    <property type="nucleotide sequence ID" value="NZ_CP118615.1"/>
</dbReference>
<dbReference type="Gene3D" id="3.60.20.10">
    <property type="entry name" value="Glutamine Phosphoribosylpyrophosphate, subunit 1, domain 1"/>
    <property type="match status" value="1"/>
</dbReference>
<proteinExistence type="inferred from homology"/>
<gene>
    <name evidence="5" type="ORF">PVK37_09025</name>
</gene>
<evidence type="ECO:0000313" key="6">
    <source>
        <dbReference type="Proteomes" id="UP001219605"/>
    </source>
</evidence>
<feature type="region of interest" description="Disordered" evidence="4">
    <location>
        <begin position="296"/>
        <end position="348"/>
    </location>
</feature>
<dbReference type="InterPro" id="IPR023343">
    <property type="entry name" value="Penicillin_amidase_dom1"/>
</dbReference>
<comment type="similarity">
    <text evidence="1">Belongs to the peptidase S45 family.</text>
</comment>
<dbReference type="InterPro" id="IPR002692">
    <property type="entry name" value="S45"/>
</dbReference>
<dbReference type="Proteomes" id="UP001219605">
    <property type="component" value="Chromosome"/>
</dbReference>
<keyword evidence="6" id="KW-1185">Reference proteome</keyword>
<dbReference type="InterPro" id="IPR014395">
    <property type="entry name" value="Pen/GL7ACA/AHL_acylase"/>
</dbReference>
<dbReference type="InterPro" id="IPR043146">
    <property type="entry name" value="Penicillin_amidase_N_B-knob"/>
</dbReference>
<evidence type="ECO:0000313" key="5">
    <source>
        <dbReference type="EMBL" id="WDZ86518.1"/>
    </source>
</evidence>
<dbReference type="Pfam" id="PF01804">
    <property type="entry name" value="Penicil_amidase"/>
    <property type="match status" value="1"/>
</dbReference>
<evidence type="ECO:0000256" key="4">
    <source>
        <dbReference type="SAM" id="MobiDB-lite"/>
    </source>
</evidence>
<sequence length="726" mass="77761">MEHQVLRDPWGIPHLRAGDPRALAYAQGRVTALDRAWQLEVERHRAQGTSASFLGAEAVDWDRLARRARLADTARRCHANLDPDTADWVAAYVDGVNAGLAAGARRAPQFTATGLTPGRWQPWTPLAVWLAHHILFAGFPGKLWRTEVARHLGDDAVGHFATDGPDTSGSNGWLLNGARTATGQPIVAGDPHRYIEDPGIYQQIRLACPAYDVVGLAVPGVPGIAHFGHTGPVAWAITNAMADYQDLYAERLRRRADGTVEALGPDGWRPAEAHVETIEVAGGDPVDVEVIETERGPVVIGGPAPSGGPATPDGPAGGPANPDGPAGGPANPDGPSGGPDTAVDPDAEPVVSLRYPPRVRGDLGFAALPALLAATSVADVDAACDHWVEPVNVVLAADTAGGLLHRVAGAVPVRDPANGRGVVPAWEPGHEWRGWHDLPRADVADVAVMANERGISAPLGVDFAPPYRADRIRTLLTERADWTASELTVVHTDTRLASAESLLAPLADLTGLSPDAVALRDRLLGWDRRMRADSTDAAAYAAVRAAVVRRLAAHPALAPLTEVPRRYPPLFHPWLGLVSKVGFALENLLRADLLPAADRADALRAAVEEVAGTDPVTWGELHRLAPWQALPEPEREWPGLAGDHDCVLATSSVPGVTHHCFRASAARYVWDLTRRDHSRWIVPFGASGVPDDPHQRDQLPYWLRGDLIPVVTDWPRLTEEHDDTDQ</sequence>
<dbReference type="SUPFAM" id="SSF56235">
    <property type="entry name" value="N-terminal nucleophile aminohydrolases (Ntn hydrolases)"/>
    <property type="match status" value="1"/>
</dbReference>
<dbReference type="Gene3D" id="1.10.1400.10">
    <property type="match status" value="1"/>
</dbReference>
<organism evidence="5 6">
    <name type="scientific">Micromonospora cathayae</name>
    <dbReference type="NCBI Taxonomy" id="3028804"/>
    <lineage>
        <taxon>Bacteria</taxon>
        <taxon>Bacillati</taxon>
        <taxon>Actinomycetota</taxon>
        <taxon>Actinomycetes</taxon>
        <taxon>Micromonosporales</taxon>
        <taxon>Micromonosporaceae</taxon>
        <taxon>Micromonospora</taxon>
    </lineage>
</organism>
<protein>
    <submittedName>
        <fullName evidence="5">Penicillin acylase family protein</fullName>
    </submittedName>
</protein>
<feature type="compositionally biased region" description="Low complexity" evidence="4">
    <location>
        <begin position="301"/>
        <end position="340"/>
    </location>
</feature>
<dbReference type="InterPro" id="IPR029055">
    <property type="entry name" value="Ntn_hydrolases_N"/>
</dbReference>
<accession>A0ABY7ZUF8</accession>
<reference evidence="5 6" key="1">
    <citation type="submission" date="2023-02" db="EMBL/GenBank/DDBJ databases">
        <authorList>
            <person name="Mo P."/>
        </authorList>
    </citation>
    <scope>NUCLEOTIDE SEQUENCE [LARGE SCALE GENOMIC DNA]</scope>
    <source>
        <strain evidence="5 6">HUAS 3</strain>
    </source>
</reference>
<name>A0ABY7ZUF8_9ACTN</name>
<dbReference type="PANTHER" id="PTHR34218:SF4">
    <property type="entry name" value="ACYL-HOMOSERINE LACTONE ACYLASE QUIP"/>
    <property type="match status" value="1"/>
</dbReference>
<dbReference type="InterPro" id="IPR043147">
    <property type="entry name" value="Penicillin_amidase_A-knob"/>
</dbReference>
<evidence type="ECO:0000256" key="3">
    <source>
        <dbReference type="ARBA" id="ARBA00023145"/>
    </source>
</evidence>
<keyword evidence="3" id="KW-0865">Zymogen</keyword>
<evidence type="ECO:0000256" key="2">
    <source>
        <dbReference type="ARBA" id="ARBA00022801"/>
    </source>
</evidence>
<dbReference type="EMBL" id="CP118615">
    <property type="protein sequence ID" value="WDZ86518.1"/>
    <property type="molecule type" value="Genomic_DNA"/>
</dbReference>
<keyword evidence="2" id="KW-0378">Hydrolase</keyword>
<dbReference type="Gene3D" id="1.10.439.10">
    <property type="entry name" value="Penicillin Amidohydrolase, domain 1"/>
    <property type="match status" value="1"/>
</dbReference>
<dbReference type="PANTHER" id="PTHR34218">
    <property type="entry name" value="PEPTIDASE S45 PENICILLIN AMIDASE"/>
    <property type="match status" value="1"/>
</dbReference>
<dbReference type="Gene3D" id="2.30.120.10">
    <property type="match status" value="1"/>
</dbReference>